<dbReference type="AlphaFoldDB" id="G7LHB7"/>
<keyword evidence="3 9" id="KW-0813">Transport</keyword>
<keyword evidence="5" id="KW-0677">Repeat</keyword>
<evidence type="ECO:0000256" key="8">
    <source>
        <dbReference type="PROSITE-ProRule" id="PRU00282"/>
    </source>
</evidence>
<dbReference type="EMBL" id="PSQE01000008">
    <property type="protein sequence ID" value="RHN43353.1"/>
    <property type="molecule type" value="Genomic_DNA"/>
</dbReference>
<dbReference type="EMBL" id="CM001224">
    <property type="protein sequence ID" value="AET04980.1"/>
    <property type="molecule type" value="Genomic_DNA"/>
</dbReference>
<feature type="repeat" description="Solcar" evidence="8">
    <location>
        <begin position="498"/>
        <end position="586"/>
    </location>
</feature>
<dbReference type="Gramene" id="rna49912">
    <property type="protein sequence ID" value="RHN43353.1"/>
    <property type="gene ID" value="gene49912"/>
</dbReference>
<evidence type="ECO:0000256" key="3">
    <source>
        <dbReference type="ARBA" id="ARBA00022448"/>
    </source>
</evidence>
<dbReference type="Pfam" id="PF00153">
    <property type="entry name" value="Mito_carr"/>
    <property type="match status" value="3"/>
</dbReference>
<dbReference type="Proteomes" id="UP000002051">
    <property type="component" value="Chromosome 8"/>
</dbReference>
<proteinExistence type="inferred from homology"/>
<reference evidence="10 13" key="2">
    <citation type="journal article" date="2014" name="BMC Genomics">
        <title>An improved genome release (version Mt4.0) for the model legume Medicago truncatula.</title>
        <authorList>
            <person name="Tang H."/>
            <person name="Krishnakumar V."/>
            <person name="Bidwell S."/>
            <person name="Rosen B."/>
            <person name="Chan A."/>
            <person name="Zhou S."/>
            <person name="Gentzbittel L."/>
            <person name="Childs K.L."/>
            <person name="Yandell M."/>
            <person name="Gundlach H."/>
            <person name="Mayer K.F."/>
            <person name="Schwartz D.C."/>
            <person name="Town C.D."/>
        </authorList>
    </citation>
    <scope>GENOME REANNOTATION</scope>
    <source>
        <strain evidence="12 13">cv. Jemalong A17</strain>
    </source>
</reference>
<dbReference type="OMA" id="YSFAHCV"/>
<accession>G7LHB7</accession>
<reference evidence="10 13" key="1">
    <citation type="journal article" date="2011" name="Nature">
        <title>The Medicago genome provides insight into the evolution of rhizobial symbioses.</title>
        <authorList>
            <person name="Young N.D."/>
            <person name="Debelle F."/>
            <person name="Oldroyd G.E."/>
            <person name="Geurts R."/>
            <person name="Cannon S.B."/>
            <person name="Udvardi M.K."/>
            <person name="Benedito V.A."/>
            <person name="Mayer K.F."/>
            <person name="Gouzy J."/>
            <person name="Schoof H."/>
            <person name="Van de Peer Y."/>
            <person name="Proost S."/>
            <person name="Cook D.R."/>
            <person name="Meyers B.C."/>
            <person name="Spannagl M."/>
            <person name="Cheung F."/>
            <person name="De Mita S."/>
            <person name="Krishnakumar V."/>
            <person name="Gundlach H."/>
            <person name="Zhou S."/>
            <person name="Mudge J."/>
            <person name="Bharti A.K."/>
            <person name="Murray J.D."/>
            <person name="Naoumkina M.A."/>
            <person name="Rosen B."/>
            <person name="Silverstein K.A."/>
            <person name="Tang H."/>
            <person name="Rombauts S."/>
            <person name="Zhao P.X."/>
            <person name="Zhou P."/>
            <person name="Barbe V."/>
            <person name="Bardou P."/>
            <person name="Bechner M."/>
            <person name="Bellec A."/>
            <person name="Berger A."/>
            <person name="Berges H."/>
            <person name="Bidwell S."/>
            <person name="Bisseling T."/>
            <person name="Choisne N."/>
            <person name="Couloux A."/>
            <person name="Denny R."/>
            <person name="Deshpande S."/>
            <person name="Dai X."/>
            <person name="Doyle J.J."/>
            <person name="Dudez A.M."/>
            <person name="Farmer A.D."/>
            <person name="Fouteau S."/>
            <person name="Franken C."/>
            <person name="Gibelin C."/>
            <person name="Gish J."/>
            <person name="Goldstein S."/>
            <person name="Gonzalez A.J."/>
            <person name="Green P.J."/>
            <person name="Hallab A."/>
            <person name="Hartog M."/>
            <person name="Hua A."/>
            <person name="Humphray S.J."/>
            <person name="Jeong D.H."/>
            <person name="Jing Y."/>
            <person name="Jocker A."/>
            <person name="Kenton S.M."/>
            <person name="Kim D.J."/>
            <person name="Klee K."/>
            <person name="Lai H."/>
            <person name="Lang C."/>
            <person name="Lin S."/>
            <person name="Macmil S.L."/>
            <person name="Magdelenat G."/>
            <person name="Matthews L."/>
            <person name="McCorrison J."/>
            <person name="Monaghan E.L."/>
            <person name="Mun J.H."/>
            <person name="Najar F.Z."/>
            <person name="Nicholson C."/>
            <person name="Noirot C."/>
            <person name="O'Bleness M."/>
            <person name="Paule C.R."/>
            <person name="Poulain J."/>
            <person name="Prion F."/>
            <person name="Qin B."/>
            <person name="Qu C."/>
            <person name="Retzel E.F."/>
            <person name="Riddle C."/>
            <person name="Sallet E."/>
            <person name="Samain S."/>
            <person name="Samson N."/>
            <person name="Sanders I."/>
            <person name="Saurat O."/>
            <person name="Scarpelli C."/>
            <person name="Schiex T."/>
            <person name="Segurens B."/>
            <person name="Severin A.J."/>
            <person name="Sherrier D.J."/>
            <person name="Shi R."/>
            <person name="Sims S."/>
            <person name="Singer S.R."/>
            <person name="Sinharoy S."/>
            <person name="Sterck L."/>
            <person name="Viollet A."/>
            <person name="Wang B.B."/>
            <person name="Wang K."/>
            <person name="Wang M."/>
            <person name="Wang X."/>
            <person name="Warfsmann J."/>
            <person name="Weissenbach J."/>
            <person name="White D.D."/>
            <person name="White J.D."/>
            <person name="Wiley G.B."/>
            <person name="Wincker P."/>
            <person name="Xing Y."/>
            <person name="Yang L."/>
            <person name="Yao Z."/>
            <person name="Ying F."/>
            <person name="Zhai J."/>
            <person name="Zhou L."/>
            <person name="Zuber A."/>
            <person name="Denarie J."/>
            <person name="Dixon R.A."/>
            <person name="May G.D."/>
            <person name="Schwartz D.C."/>
            <person name="Rogers J."/>
            <person name="Quetier F."/>
            <person name="Town C.D."/>
            <person name="Roe B.A."/>
        </authorList>
    </citation>
    <scope>NUCLEOTIDE SEQUENCE [LARGE SCALE GENOMIC DNA]</scope>
    <source>
        <strain evidence="10">A17</strain>
        <strain evidence="12 13">cv. Jemalong A17</strain>
    </source>
</reference>
<dbReference type="eggNOG" id="KOG0768">
    <property type="taxonomic scope" value="Eukaryota"/>
</dbReference>
<name>G7LHB7_MEDTR</name>
<evidence type="ECO:0000256" key="7">
    <source>
        <dbReference type="ARBA" id="ARBA00023136"/>
    </source>
</evidence>
<keyword evidence="7 8" id="KW-0472">Membrane</keyword>
<evidence type="ECO:0000313" key="13">
    <source>
        <dbReference type="Proteomes" id="UP000002051"/>
    </source>
</evidence>
<dbReference type="InterPro" id="IPR018108">
    <property type="entry name" value="MCP_transmembrane"/>
</dbReference>
<evidence type="ECO:0000256" key="4">
    <source>
        <dbReference type="ARBA" id="ARBA00022692"/>
    </source>
</evidence>
<dbReference type="HOGENOM" id="CLU_025765_0_0_1"/>
<dbReference type="InterPro" id="IPR023395">
    <property type="entry name" value="MCP_dom_sf"/>
</dbReference>
<evidence type="ECO:0000313" key="12">
    <source>
        <dbReference type="EnsemblPlants" id="AET04980"/>
    </source>
</evidence>
<dbReference type="Gene3D" id="1.50.40.10">
    <property type="entry name" value="Mitochondrial carrier domain"/>
    <property type="match status" value="2"/>
</dbReference>
<reference evidence="11" key="5">
    <citation type="journal article" date="2018" name="Nat. Plants">
        <title>Whole-genome landscape of Medicago truncatula symbiotic genes.</title>
        <authorList>
            <person name="Pecrix Y."/>
            <person name="Gamas P."/>
            <person name="Carrere S."/>
        </authorList>
    </citation>
    <scope>NUCLEOTIDE SEQUENCE</scope>
    <source>
        <tissue evidence="11">Leaves</tissue>
    </source>
</reference>
<dbReference type="GO" id="GO:0000095">
    <property type="term" value="F:S-adenosyl-L-methionine transmembrane transporter activity"/>
    <property type="evidence" value="ECO:0000318"/>
    <property type="project" value="GO_Central"/>
</dbReference>
<dbReference type="GO" id="GO:0005743">
    <property type="term" value="C:mitochondrial inner membrane"/>
    <property type="evidence" value="ECO:0000318"/>
    <property type="project" value="GO_Central"/>
</dbReference>
<dbReference type="SUPFAM" id="SSF103506">
    <property type="entry name" value="Mitochondrial carrier"/>
    <property type="match status" value="1"/>
</dbReference>
<dbReference type="KEGG" id="mtr:11407602"/>
<organism evidence="10 13">
    <name type="scientific">Medicago truncatula</name>
    <name type="common">Barrel medic</name>
    <name type="synonym">Medicago tribuloides</name>
    <dbReference type="NCBI Taxonomy" id="3880"/>
    <lineage>
        <taxon>Eukaryota</taxon>
        <taxon>Viridiplantae</taxon>
        <taxon>Streptophyta</taxon>
        <taxon>Embryophyta</taxon>
        <taxon>Tracheophyta</taxon>
        <taxon>Spermatophyta</taxon>
        <taxon>Magnoliopsida</taxon>
        <taxon>eudicotyledons</taxon>
        <taxon>Gunneridae</taxon>
        <taxon>Pentapetalae</taxon>
        <taxon>rosids</taxon>
        <taxon>fabids</taxon>
        <taxon>Fabales</taxon>
        <taxon>Fabaceae</taxon>
        <taxon>Papilionoideae</taxon>
        <taxon>50 kb inversion clade</taxon>
        <taxon>NPAAA clade</taxon>
        <taxon>Hologalegina</taxon>
        <taxon>IRL clade</taxon>
        <taxon>Trifolieae</taxon>
        <taxon>Medicago</taxon>
    </lineage>
</organism>
<evidence type="ECO:0000313" key="14">
    <source>
        <dbReference type="Proteomes" id="UP000265566"/>
    </source>
</evidence>
<keyword evidence="6" id="KW-1133">Transmembrane helix</keyword>
<dbReference type="PANTHER" id="PTHR45667">
    <property type="entry name" value="S-ADENOSYLMETHIONINE MITOCHONDRIAL CARRIER PROTEIN"/>
    <property type="match status" value="1"/>
</dbReference>
<evidence type="ECO:0000313" key="10">
    <source>
        <dbReference type="EMBL" id="AET04980.1"/>
    </source>
</evidence>
<dbReference type="EnsemblPlants" id="AET04980">
    <property type="protein sequence ID" value="AET04980"/>
    <property type="gene ID" value="MTR_8g098240"/>
</dbReference>
<dbReference type="FunFam" id="1.50.40.10:FF:000162">
    <property type="entry name" value="Mitochondrial substrate carrier protein-like"/>
    <property type="match status" value="1"/>
</dbReference>
<comment type="similarity">
    <text evidence="2 9">Belongs to the mitochondrial carrier (TC 2.A.29) family.</text>
</comment>
<evidence type="ECO:0000256" key="6">
    <source>
        <dbReference type="ARBA" id="ARBA00022989"/>
    </source>
</evidence>
<reference evidence="12" key="3">
    <citation type="submission" date="2015-04" db="UniProtKB">
        <authorList>
            <consortium name="EnsemblPlants"/>
        </authorList>
    </citation>
    <scope>IDENTIFICATION</scope>
    <source>
        <strain evidence="12">cv. Jemalong A17</strain>
    </source>
</reference>
<evidence type="ECO:0000256" key="2">
    <source>
        <dbReference type="ARBA" id="ARBA00006375"/>
    </source>
</evidence>
<keyword evidence="4 8" id="KW-0812">Transmembrane</keyword>
<protein>
    <submittedName>
        <fullName evidence="11">Putative mitochondrial carrier domain-containing protein</fullName>
    </submittedName>
    <submittedName>
        <fullName evidence="10">Substrate carrier family protein</fullName>
    </submittedName>
</protein>
<dbReference type="PROSITE" id="PS50920">
    <property type="entry name" value="SOLCAR"/>
    <property type="match status" value="3"/>
</dbReference>
<comment type="subcellular location">
    <subcellularLocation>
        <location evidence="1">Membrane</location>
        <topology evidence="1">Multi-pass membrane protein</topology>
    </subcellularLocation>
</comment>
<evidence type="ECO:0000256" key="1">
    <source>
        <dbReference type="ARBA" id="ARBA00004141"/>
    </source>
</evidence>
<dbReference type="FunFam" id="1.50.40.10:FF:000080">
    <property type="entry name" value="Mitochondrial substrate carrier protein-like"/>
    <property type="match status" value="1"/>
</dbReference>
<reference evidence="14" key="4">
    <citation type="journal article" date="2018" name="Nat. Plants">
        <title>Whole-genome landscape of Medicago truncatula symbiotic genes.</title>
        <authorList>
            <person name="Pecrix Y."/>
            <person name="Staton S.E."/>
            <person name="Sallet E."/>
            <person name="Lelandais-Briere C."/>
            <person name="Moreau S."/>
            <person name="Carrere S."/>
            <person name="Blein T."/>
            <person name="Jardinaud M.F."/>
            <person name="Latrasse D."/>
            <person name="Zouine M."/>
            <person name="Zahm M."/>
            <person name="Kreplak J."/>
            <person name="Mayjonade B."/>
            <person name="Satge C."/>
            <person name="Perez M."/>
            <person name="Cauet S."/>
            <person name="Marande W."/>
            <person name="Chantry-Darmon C."/>
            <person name="Lopez-Roques C."/>
            <person name="Bouchez O."/>
            <person name="Berard A."/>
            <person name="Debelle F."/>
            <person name="Munos S."/>
            <person name="Bendahmane A."/>
            <person name="Berges H."/>
            <person name="Niebel A."/>
            <person name="Buitink J."/>
            <person name="Frugier F."/>
            <person name="Benhamed M."/>
            <person name="Crespi M."/>
            <person name="Gouzy J."/>
            <person name="Gamas P."/>
        </authorList>
    </citation>
    <scope>NUCLEOTIDE SEQUENCE [LARGE SCALE GENOMIC DNA]</scope>
    <source>
        <strain evidence="14">cv. Jemalong A17</strain>
    </source>
</reference>
<evidence type="ECO:0000256" key="9">
    <source>
        <dbReference type="RuleBase" id="RU000488"/>
    </source>
</evidence>
<keyword evidence="13" id="KW-1185">Reference proteome</keyword>
<dbReference type="OrthoDB" id="10253709at2759"/>
<dbReference type="PaxDb" id="3880-AET04980"/>
<evidence type="ECO:0000256" key="5">
    <source>
        <dbReference type="ARBA" id="ARBA00022737"/>
    </source>
</evidence>
<sequence length="597" mass="66195">MSGCNKSPQNDQHSIKYSWIQHGGVSSKVHLARVDSSPSISNNENKQCYRNSQPKFTELLTTPQLLSAVRQLWDSASRPLSLLLPKENVNQDNADKGFPKDRILSYIHDKRNGVVTSNNTDYFSVNPRASISGSQTVQEKLDFPKVTLKVLILESSYGSQDYIHSLFQRYLKASDENSTANCNEMELGREQISLRSENVPSELNCNAKFTEPDNLKTSSLVVKDCISIDTSITSLASESDVCNPDVTIREPPSLSNDAVLNKEEVNSPCSVQCQCKNDDNELMEIQRRHLSDRSDNEPKILIFSANNKKPSHSLAKQEHAFSGALAGICVSCCLHPVDTIKTVTQSCRAEQKSIFYIGKSIVSDRGFPGLYRGITTNIACSAPISAVYTYTYESVKAALLPYLPKEYYSFAHCVGGGCASIATSFIFTPSERIKQQMQVGSHYRNCWDVLVGIIRNGGLSSLYAGWIAVLCRNIPHSMIKFYTYESLKQAMPSSSIQSHTFQTLVCGGLAGTTAALFTTPFDVIKTRLQTQIPGSRNQYDSVPHALYKISKTEGLKGLYRGLTPRLIMYMSQGSLFFASYEFFKSVFSLEASLPTSL</sequence>
<evidence type="ECO:0000313" key="11">
    <source>
        <dbReference type="EMBL" id="RHN43353.1"/>
    </source>
</evidence>
<feature type="repeat" description="Solcar" evidence="8">
    <location>
        <begin position="314"/>
        <end position="398"/>
    </location>
</feature>
<feature type="repeat" description="Solcar" evidence="8">
    <location>
        <begin position="407"/>
        <end position="490"/>
    </location>
</feature>
<gene>
    <name evidence="12" type="primary">11407602</name>
    <name evidence="10" type="ordered locus">MTR_8g098240</name>
    <name evidence="11" type="ORF">MtrunA17_Chr8g0386871</name>
</gene>
<dbReference type="Proteomes" id="UP000265566">
    <property type="component" value="Chromosome 8"/>
</dbReference>